<evidence type="ECO:0000256" key="13">
    <source>
        <dbReference type="RuleBase" id="RU000584"/>
    </source>
</evidence>
<dbReference type="Gene3D" id="3.30.460.30">
    <property type="entry name" value="Glutamyl-tRNA reductase, N-terminal domain"/>
    <property type="match status" value="1"/>
</dbReference>
<dbReference type="CDD" id="cd05213">
    <property type="entry name" value="NAD_bind_Glutamyl_tRNA_reduct"/>
    <property type="match status" value="1"/>
</dbReference>
<evidence type="ECO:0000259" key="15">
    <source>
        <dbReference type="Pfam" id="PF00745"/>
    </source>
</evidence>
<comment type="domain">
    <text evidence="8">Possesses an unusual extended V-shaped dimeric structure with each monomer consisting of three distinct domains arranged along a curved 'spinal' alpha-helix. The N-terminal catalytic domain specifically recognizes the glutamate moiety of the substrate. The second domain is the NADPH-binding domain, and the third C-terminal domain is responsible for dimerization.</text>
</comment>
<comment type="subunit">
    <text evidence="8">Homodimer.</text>
</comment>
<evidence type="ECO:0000256" key="8">
    <source>
        <dbReference type="HAMAP-Rule" id="MF_00087"/>
    </source>
</evidence>
<feature type="domain" description="Quinate/shikimate 5-dehydrogenase/glutamyl-tRNA reductase" evidence="16">
    <location>
        <begin position="167"/>
        <end position="298"/>
    </location>
</feature>
<dbReference type="GO" id="GO:0008883">
    <property type="term" value="F:glutamyl-tRNA reductase activity"/>
    <property type="evidence" value="ECO:0007669"/>
    <property type="project" value="UniProtKB-UniRule"/>
</dbReference>
<evidence type="ECO:0000256" key="7">
    <source>
        <dbReference type="ARBA" id="ARBA00047464"/>
    </source>
</evidence>
<reference evidence="18 19" key="1">
    <citation type="journal article" date="2019" name="Int. J. Syst. Evol. Microbiol.">
        <title>The Global Catalogue of Microorganisms (GCM) 10K type strain sequencing project: providing services to taxonomists for standard genome sequencing and annotation.</title>
        <authorList>
            <consortium name="The Broad Institute Genomics Platform"/>
            <consortium name="The Broad Institute Genome Sequencing Center for Infectious Disease"/>
            <person name="Wu L."/>
            <person name="Ma J."/>
        </authorList>
    </citation>
    <scope>NUCLEOTIDE SEQUENCE [LARGE SCALE GENOMIC DNA]</scope>
    <source>
        <strain evidence="18 19">CGMCC 1.12563</strain>
    </source>
</reference>
<evidence type="ECO:0000259" key="16">
    <source>
        <dbReference type="Pfam" id="PF01488"/>
    </source>
</evidence>
<protein>
    <recommendedName>
        <fullName evidence="3 8">Glutamyl-tRNA reductase</fullName>
        <shortName evidence="8">GluTR</shortName>
        <ecNumber evidence="3 8">1.2.1.70</ecNumber>
    </recommendedName>
</protein>
<dbReference type="EMBL" id="JBHUDC010000008">
    <property type="protein sequence ID" value="MFD1514714.1"/>
    <property type="molecule type" value="Genomic_DNA"/>
</dbReference>
<dbReference type="InterPro" id="IPR006151">
    <property type="entry name" value="Shikm_DH/Glu-tRNA_Rdtase"/>
</dbReference>
<comment type="similarity">
    <text evidence="2 8 13">Belongs to the glutamyl-tRNA reductase family.</text>
</comment>
<feature type="domain" description="Glutamyl-tRNA reductase N-terminal" evidence="17">
    <location>
        <begin position="10"/>
        <end position="151"/>
    </location>
</feature>
<sequence length="449" mass="47377">MTTASVISGVSVAHQRADLDAIDAAADEDVRTLVASLLEIPEVDEAFALQTCNRVEAYVVTDDEADGRAAVAGVVEDVVPDAVVPMDHETSLRHLMRVACGLESLVVGEDQILGQLRDAYLAARAAGGVGPVLEEALTKAIHVGERARTETAINEGVVSLGSAAVRLARTDFDGDLADATALVVGTGEMGTLAARSLAEHVDHVVVANRTLDNAEHVARALDDVRTSVVGLGALAPALEAADVVVSATGAPESVIDTQLLATAGETYLIDLARPRDVAPGVDALEAVTVVDLDAIEDVTDATAEQRARAAREVEAMIDREFENLLVQYKRKRADEAIGAMYEGAERIKGRELATAFSRLEAAESDEERREVVESLADALVGQLLAAPTRSLRDAAERDDWSTIHTALRLFDPSGDAGSTPPLPPNASPEDIPEAVRDGMPRAVLEQLDD</sequence>
<evidence type="ECO:0000256" key="1">
    <source>
        <dbReference type="ARBA" id="ARBA00005059"/>
    </source>
</evidence>
<evidence type="ECO:0000256" key="11">
    <source>
        <dbReference type="PIRSR" id="PIRSR000445-3"/>
    </source>
</evidence>
<dbReference type="Pfam" id="PF00745">
    <property type="entry name" value="GlutR_dimer"/>
    <property type="match status" value="1"/>
</dbReference>
<feature type="binding site" evidence="8 10">
    <location>
        <position position="104"/>
    </location>
    <ligand>
        <name>substrate</name>
    </ligand>
</feature>
<evidence type="ECO:0000256" key="10">
    <source>
        <dbReference type="PIRSR" id="PIRSR000445-2"/>
    </source>
</evidence>
<dbReference type="PANTHER" id="PTHR43013:SF1">
    <property type="entry name" value="GLUTAMYL-TRNA REDUCTASE"/>
    <property type="match status" value="1"/>
</dbReference>
<keyword evidence="5 8" id="KW-0560">Oxidoreductase</keyword>
<evidence type="ECO:0000256" key="14">
    <source>
        <dbReference type="SAM" id="MobiDB-lite"/>
    </source>
</evidence>
<dbReference type="PANTHER" id="PTHR43013">
    <property type="entry name" value="GLUTAMYL-TRNA REDUCTASE"/>
    <property type="match status" value="1"/>
</dbReference>
<evidence type="ECO:0000256" key="2">
    <source>
        <dbReference type="ARBA" id="ARBA00005916"/>
    </source>
</evidence>
<keyword evidence="4 8" id="KW-0521">NADP</keyword>
<feature type="binding site" evidence="8 10">
    <location>
        <begin position="109"/>
        <end position="111"/>
    </location>
    <ligand>
        <name>substrate</name>
    </ligand>
</feature>
<feature type="binding site" evidence="8 11">
    <location>
        <begin position="185"/>
        <end position="190"/>
    </location>
    <ligand>
        <name>NADP(+)</name>
        <dbReference type="ChEBI" id="CHEBI:58349"/>
    </ligand>
</feature>
<evidence type="ECO:0000256" key="3">
    <source>
        <dbReference type="ARBA" id="ARBA00012970"/>
    </source>
</evidence>
<dbReference type="InterPro" id="IPR036291">
    <property type="entry name" value="NAD(P)-bd_dom_sf"/>
</dbReference>
<evidence type="ECO:0000256" key="4">
    <source>
        <dbReference type="ARBA" id="ARBA00022857"/>
    </source>
</evidence>
<feature type="binding site" evidence="8 10">
    <location>
        <begin position="51"/>
        <end position="54"/>
    </location>
    <ligand>
        <name>substrate</name>
    </ligand>
</feature>
<feature type="site" description="Important for activity" evidence="8 12">
    <location>
        <position position="94"/>
    </location>
</feature>
<dbReference type="InterPro" id="IPR000343">
    <property type="entry name" value="4pyrrol_synth_GluRdtase"/>
</dbReference>
<dbReference type="InterPro" id="IPR018214">
    <property type="entry name" value="GluRdtase_CS"/>
</dbReference>
<comment type="miscellaneous">
    <text evidence="8">During catalysis, the active site Cys acts as a nucleophile attacking the alpha-carbonyl group of tRNA-bound glutamate with the formation of a thioester intermediate between enzyme and glutamate, and the concomitant release of tRNA(Glu). The thioester intermediate is finally reduced by direct hydride transfer from NADPH, to form the product GSA.</text>
</comment>
<dbReference type="NCBIfam" id="TIGR01035">
    <property type="entry name" value="hemA"/>
    <property type="match status" value="1"/>
</dbReference>
<evidence type="ECO:0000256" key="6">
    <source>
        <dbReference type="ARBA" id="ARBA00023244"/>
    </source>
</evidence>
<dbReference type="Gene3D" id="3.40.50.720">
    <property type="entry name" value="NAD(P)-binding Rossmann-like Domain"/>
    <property type="match status" value="1"/>
</dbReference>
<evidence type="ECO:0000256" key="5">
    <source>
        <dbReference type="ARBA" id="ARBA00023002"/>
    </source>
</evidence>
<dbReference type="Pfam" id="PF01488">
    <property type="entry name" value="Shikimate_DH"/>
    <property type="match status" value="1"/>
</dbReference>
<dbReference type="EC" id="1.2.1.70" evidence="3 8"/>
<dbReference type="Pfam" id="PF05201">
    <property type="entry name" value="GlutR_N"/>
    <property type="match status" value="1"/>
</dbReference>
<dbReference type="SUPFAM" id="SSF69742">
    <property type="entry name" value="Glutamyl tRNA-reductase catalytic, N-terminal domain"/>
    <property type="match status" value="1"/>
</dbReference>
<comment type="catalytic activity">
    <reaction evidence="7 8 13">
        <text>(S)-4-amino-5-oxopentanoate + tRNA(Glu) + NADP(+) = L-glutamyl-tRNA(Glu) + NADPH + H(+)</text>
        <dbReference type="Rhea" id="RHEA:12344"/>
        <dbReference type="Rhea" id="RHEA-COMP:9663"/>
        <dbReference type="Rhea" id="RHEA-COMP:9680"/>
        <dbReference type="ChEBI" id="CHEBI:15378"/>
        <dbReference type="ChEBI" id="CHEBI:57501"/>
        <dbReference type="ChEBI" id="CHEBI:57783"/>
        <dbReference type="ChEBI" id="CHEBI:58349"/>
        <dbReference type="ChEBI" id="CHEBI:78442"/>
        <dbReference type="ChEBI" id="CHEBI:78520"/>
        <dbReference type="EC" id="1.2.1.70"/>
    </reaction>
</comment>
<name>A0ABD6AY91_9EURY</name>
<dbReference type="InterPro" id="IPR036453">
    <property type="entry name" value="GluRdtase_dimer_dom_sf"/>
</dbReference>
<dbReference type="GO" id="GO:0006782">
    <property type="term" value="P:protoporphyrinogen IX biosynthetic process"/>
    <property type="evidence" value="ECO:0007669"/>
    <property type="project" value="UniProtKB-UniRule"/>
</dbReference>
<accession>A0ABD6AY91</accession>
<comment type="pathway">
    <text evidence="1 8 13">Porphyrin-containing compound metabolism; protoporphyrin-IX biosynthesis; 5-aminolevulinate from L-glutamyl-tRNA(Glu): step 1/2.</text>
</comment>
<evidence type="ECO:0000259" key="17">
    <source>
        <dbReference type="Pfam" id="PF05201"/>
    </source>
</evidence>
<dbReference type="PROSITE" id="PS00747">
    <property type="entry name" value="GLUTR"/>
    <property type="match status" value="1"/>
</dbReference>
<dbReference type="PIRSF" id="PIRSF000445">
    <property type="entry name" value="4pyrrol_synth_GluRdtase"/>
    <property type="match status" value="1"/>
</dbReference>
<evidence type="ECO:0000256" key="9">
    <source>
        <dbReference type="PIRSR" id="PIRSR000445-1"/>
    </source>
</evidence>
<dbReference type="SUPFAM" id="SSF51735">
    <property type="entry name" value="NAD(P)-binding Rossmann-fold domains"/>
    <property type="match status" value="1"/>
</dbReference>
<evidence type="ECO:0000256" key="12">
    <source>
        <dbReference type="PIRSR" id="PIRSR000445-4"/>
    </source>
</evidence>
<dbReference type="HAMAP" id="MF_00087">
    <property type="entry name" value="Glu_tRNA_reductase"/>
    <property type="match status" value="1"/>
</dbReference>
<dbReference type="FunFam" id="3.30.460.30:FF:000001">
    <property type="entry name" value="Glutamyl-tRNA reductase"/>
    <property type="match status" value="1"/>
</dbReference>
<feature type="binding site" evidence="8 10">
    <location>
        <position position="115"/>
    </location>
    <ligand>
        <name>substrate</name>
    </ligand>
</feature>
<proteinExistence type="inferred from homology"/>
<keyword evidence="19" id="KW-1185">Reference proteome</keyword>
<dbReference type="InterPro" id="IPR015896">
    <property type="entry name" value="4pyrrol_synth_GluRdtase_dimer"/>
</dbReference>
<dbReference type="RefSeq" id="WP_250874655.1">
    <property type="nucleotide sequence ID" value="NZ_JALXFV010000008.1"/>
</dbReference>
<comment type="caution">
    <text evidence="18">The sequence shown here is derived from an EMBL/GenBank/DDBJ whole genome shotgun (WGS) entry which is preliminary data.</text>
</comment>
<evidence type="ECO:0000313" key="19">
    <source>
        <dbReference type="Proteomes" id="UP001597187"/>
    </source>
</evidence>
<gene>
    <name evidence="8 18" type="primary">hemA</name>
    <name evidence="18" type="ORF">ACFSBT_15645</name>
</gene>
<evidence type="ECO:0000313" key="18">
    <source>
        <dbReference type="EMBL" id="MFD1514714.1"/>
    </source>
</evidence>
<organism evidence="18 19">
    <name type="scientific">Halomarina rubra</name>
    <dbReference type="NCBI Taxonomy" id="2071873"/>
    <lineage>
        <taxon>Archaea</taxon>
        <taxon>Methanobacteriati</taxon>
        <taxon>Methanobacteriota</taxon>
        <taxon>Stenosarchaea group</taxon>
        <taxon>Halobacteria</taxon>
        <taxon>Halobacteriales</taxon>
        <taxon>Natronomonadaceae</taxon>
        <taxon>Halomarina</taxon>
    </lineage>
</organism>
<comment type="function">
    <text evidence="8">Catalyzes the NADPH-dependent reduction of glutamyl-tRNA(Glu) to glutamate 1-semialdehyde (GSA).</text>
</comment>
<feature type="region of interest" description="Disordered" evidence="14">
    <location>
        <begin position="410"/>
        <end position="449"/>
    </location>
</feature>
<keyword evidence="6 8" id="KW-0627">Porphyrin biosynthesis</keyword>
<feature type="domain" description="Tetrapyrrole biosynthesis glutamyl-tRNA reductase dimerisation" evidence="15">
    <location>
        <begin position="312"/>
        <end position="411"/>
    </location>
</feature>
<dbReference type="InterPro" id="IPR036343">
    <property type="entry name" value="GluRdtase_N_sf"/>
</dbReference>
<dbReference type="SUPFAM" id="SSF69075">
    <property type="entry name" value="Glutamyl tRNA-reductase dimerization domain"/>
    <property type="match status" value="1"/>
</dbReference>
<feature type="active site" description="Nucleophile" evidence="8 9">
    <location>
        <position position="52"/>
    </location>
</feature>
<dbReference type="AlphaFoldDB" id="A0ABD6AY91"/>
<dbReference type="InterPro" id="IPR015895">
    <property type="entry name" value="4pyrrol_synth_GluRdtase_N"/>
</dbReference>
<dbReference type="Proteomes" id="UP001597187">
    <property type="component" value="Unassembled WGS sequence"/>
</dbReference>